<dbReference type="EMBL" id="MU274932">
    <property type="protein sequence ID" value="KAI0085340.1"/>
    <property type="molecule type" value="Genomic_DNA"/>
</dbReference>
<gene>
    <name evidence="1" type="ORF">BDY19DRAFT_996875</name>
</gene>
<organism evidence="1 2">
    <name type="scientific">Irpex rosettiformis</name>
    <dbReference type="NCBI Taxonomy" id="378272"/>
    <lineage>
        <taxon>Eukaryota</taxon>
        <taxon>Fungi</taxon>
        <taxon>Dikarya</taxon>
        <taxon>Basidiomycota</taxon>
        <taxon>Agaricomycotina</taxon>
        <taxon>Agaricomycetes</taxon>
        <taxon>Polyporales</taxon>
        <taxon>Irpicaceae</taxon>
        <taxon>Irpex</taxon>
    </lineage>
</organism>
<accession>A0ACB8TTH4</accession>
<comment type="caution">
    <text evidence="1">The sequence shown here is derived from an EMBL/GenBank/DDBJ whole genome shotgun (WGS) entry which is preliminary data.</text>
</comment>
<evidence type="ECO:0000313" key="2">
    <source>
        <dbReference type="Proteomes" id="UP001055072"/>
    </source>
</evidence>
<sequence length="209" mass="24413">MLDEAFKGVTPHDEVYRDSPKYRGRNSLIQPSDFEKCKHTSSNWFLKTAGKDSAYFARMTRFISGHFPHGSFRERFNFEGNRKCLCGKANVETKDIIWFDCDLWIRKHKPPDLMNPDQQGDRRRDALDFRSPTPPGMSREEHIIAEWRNSPPDLKDVAEFLQLNPIVGTFQWLDLAEKAITDHGRDEINSITAVKVRLHTSFRKEAFRQ</sequence>
<protein>
    <submittedName>
        <fullName evidence="1">Uncharacterized protein</fullName>
    </submittedName>
</protein>
<keyword evidence="2" id="KW-1185">Reference proteome</keyword>
<reference evidence="1" key="1">
    <citation type="journal article" date="2021" name="Environ. Microbiol.">
        <title>Gene family expansions and transcriptome signatures uncover fungal adaptations to wood decay.</title>
        <authorList>
            <person name="Hage H."/>
            <person name="Miyauchi S."/>
            <person name="Viragh M."/>
            <person name="Drula E."/>
            <person name="Min B."/>
            <person name="Chaduli D."/>
            <person name="Navarro D."/>
            <person name="Favel A."/>
            <person name="Norest M."/>
            <person name="Lesage-Meessen L."/>
            <person name="Balint B."/>
            <person name="Merenyi Z."/>
            <person name="de Eugenio L."/>
            <person name="Morin E."/>
            <person name="Martinez A.T."/>
            <person name="Baldrian P."/>
            <person name="Stursova M."/>
            <person name="Martinez M.J."/>
            <person name="Novotny C."/>
            <person name="Magnuson J.K."/>
            <person name="Spatafora J.W."/>
            <person name="Maurice S."/>
            <person name="Pangilinan J."/>
            <person name="Andreopoulos W."/>
            <person name="LaButti K."/>
            <person name="Hundley H."/>
            <person name="Na H."/>
            <person name="Kuo A."/>
            <person name="Barry K."/>
            <person name="Lipzen A."/>
            <person name="Henrissat B."/>
            <person name="Riley R."/>
            <person name="Ahrendt S."/>
            <person name="Nagy L.G."/>
            <person name="Grigoriev I.V."/>
            <person name="Martin F."/>
            <person name="Rosso M.N."/>
        </authorList>
    </citation>
    <scope>NUCLEOTIDE SEQUENCE</scope>
    <source>
        <strain evidence="1">CBS 384.51</strain>
    </source>
</reference>
<dbReference type="Proteomes" id="UP001055072">
    <property type="component" value="Unassembled WGS sequence"/>
</dbReference>
<evidence type="ECO:0000313" key="1">
    <source>
        <dbReference type="EMBL" id="KAI0085340.1"/>
    </source>
</evidence>
<proteinExistence type="predicted"/>
<name>A0ACB8TTH4_9APHY</name>